<keyword evidence="4" id="KW-1185">Reference proteome</keyword>
<evidence type="ECO:0000313" key="3">
    <source>
        <dbReference type="EMBL" id="MFD1121415.1"/>
    </source>
</evidence>
<dbReference type="RefSeq" id="WP_379030185.1">
    <property type="nucleotide sequence ID" value="NZ_JBHTLN010000001.1"/>
</dbReference>
<dbReference type="InterPro" id="IPR029068">
    <property type="entry name" value="Glyas_Bleomycin-R_OHBP_Dase"/>
</dbReference>
<dbReference type="Pfam" id="PF00903">
    <property type="entry name" value="Glyoxalase"/>
    <property type="match status" value="1"/>
</dbReference>
<dbReference type="Gene3D" id="3.10.180.10">
    <property type="entry name" value="2,3-Dihydroxybiphenyl 1,2-Dioxygenase, domain 1"/>
    <property type="match status" value="1"/>
</dbReference>
<organism evidence="3 4">
    <name type="scientific">Methylophilus flavus</name>
    <dbReference type="NCBI Taxonomy" id="640084"/>
    <lineage>
        <taxon>Bacteria</taxon>
        <taxon>Pseudomonadati</taxon>
        <taxon>Pseudomonadota</taxon>
        <taxon>Betaproteobacteria</taxon>
        <taxon>Nitrosomonadales</taxon>
        <taxon>Methylophilaceae</taxon>
        <taxon>Methylophilus</taxon>
    </lineage>
</organism>
<comment type="caution">
    <text evidence="3">The sequence shown here is derived from an EMBL/GenBank/DDBJ whole genome shotgun (WGS) entry which is preliminary data.</text>
</comment>
<keyword evidence="3" id="KW-0378">Hydrolase</keyword>
<name>A0ABW3P9H4_9PROT</name>
<gene>
    <name evidence="3" type="primary">fosX</name>
    <name evidence="3" type="ORF">ACFQ2T_02785</name>
</gene>
<dbReference type="InterPro" id="IPR051332">
    <property type="entry name" value="Fosfomycin_Res_Enzymes"/>
</dbReference>
<dbReference type="GO" id="GO:0016787">
    <property type="term" value="F:hydrolase activity"/>
    <property type="evidence" value="ECO:0007669"/>
    <property type="project" value="UniProtKB-KW"/>
</dbReference>
<dbReference type="InterPro" id="IPR004360">
    <property type="entry name" value="Glyas_Fos-R_dOase_dom"/>
</dbReference>
<proteinExistence type="predicted"/>
<reference evidence="4" key="1">
    <citation type="journal article" date="2019" name="Int. J. Syst. Evol. Microbiol.">
        <title>The Global Catalogue of Microorganisms (GCM) 10K type strain sequencing project: providing services to taxonomists for standard genome sequencing and annotation.</title>
        <authorList>
            <consortium name="The Broad Institute Genomics Platform"/>
            <consortium name="The Broad Institute Genome Sequencing Center for Infectious Disease"/>
            <person name="Wu L."/>
            <person name="Ma J."/>
        </authorList>
    </citation>
    <scope>NUCLEOTIDE SEQUENCE [LARGE SCALE GENOMIC DNA]</scope>
    <source>
        <strain evidence="4">CCUG 58411</strain>
    </source>
</reference>
<feature type="domain" description="VOC" evidence="2">
    <location>
        <begin position="5"/>
        <end position="122"/>
    </location>
</feature>
<dbReference type="NCBIfam" id="NF000222">
    <property type="entry name" value="FosX"/>
    <property type="match status" value="1"/>
</dbReference>
<dbReference type="Proteomes" id="UP001597206">
    <property type="component" value="Unassembled WGS sequence"/>
</dbReference>
<evidence type="ECO:0000313" key="4">
    <source>
        <dbReference type="Proteomes" id="UP001597206"/>
    </source>
</evidence>
<evidence type="ECO:0000256" key="1">
    <source>
        <dbReference type="ARBA" id="ARBA00022723"/>
    </source>
</evidence>
<evidence type="ECO:0000259" key="2">
    <source>
        <dbReference type="PROSITE" id="PS51819"/>
    </source>
</evidence>
<keyword evidence="1" id="KW-0479">Metal-binding</keyword>
<dbReference type="EMBL" id="JBHTLN010000001">
    <property type="protein sequence ID" value="MFD1121415.1"/>
    <property type="molecule type" value="Genomic_DNA"/>
</dbReference>
<dbReference type="PANTHER" id="PTHR36113">
    <property type="entry name" value="LYASE, PUTATIVE-RELATED-RELATED"/>
    <property type="match status" value="1"/>
</dbReference>
<dbReference type="SUPFAM" id="SSF54593">
    <property type="entry name" value="Glyoxalase/Bleomycin resistance protein/Dihydroxybiphenyl dioxygenase"/>
    <property type="match status" value="1"/>
</dbReference>
<dbReference type="PANTHER" id="PTHR36113:SF6">
    <property type="entry name" value="FOSFOMYCIN RESISTANCE PROTEIN FOSX"/>
    <property type="match status" value="1"/>
</dbReference>
<protein>
    <submittedName>
        <fullName evidence="3">FosX/FosE/FosI family fosfomycin resistance hydrolase</fullName>
    </submittedName>
</protein>
<accession>A0ABW3P9H4</accession>
<sequence length="141" mass="15785">MAISGISHITFIVRDVDLTAKIWIDGLGAEEVYDSGDQTFSLSREKFFLLGGVWVAVMQGEPGSRSYRHIALQATADDLVQAESRLRRLGVEIKPARPRVTGEGESLYFYDFDDNLIELHTGTLRERLHSYQKGLDGQALI</sequence>
<dbReference type="PROSITE" id="PS51819">
    <property type="entry name" value="VOC"/>
    <property type="match status" value="1"/>
</dbReference>
<dbReference type="InterPro" id="IPR037523">
    <property type="entry name" value="VOC_core"/>
</dbReference>